<evidence type="ECO:0000313" key="4">
    <source>
        <dbReference type="Proteomes" id="UP000887229"/>
    </source>
</evidence>
<dbReference type="CDD" id="cd00167">
    <property type="entry name" value="SANT"/>
    <property type="match status" value="1"/>
</dbReference>
<dbReference type="SMART" id="SM00717">
    <property type="entry name" value="SANT"/>
    <property type="match status" value="1"/>
</dbReference>
<dbReference type="Proteomes" id="UP000887229">
    <property type="component" value="Unassembled WGS sequence"/>
</dbReference>
<organism evidence="3 4">
    <name type="scientific">Emericellopsis atlantica</name>
    <dbReference type="NCBI Taxonomy" id="2614577"/>
    <lineage>
        <taxon>Eukaryota</taxon>
        <taxon>Fungi</taxon>
        <taxon>Dikarya</taxon>
        <taxon>Ascomycota</taxon>
        <taxon>Pezizomycotina</taxon>
        <taxon>Sordariomycetes</taxon>
        <taxon>Hypocreomycetidae</taxon>
        <taxon>Hypocreales</taxon>
        <taxon>Bionectriaceae</taxon>
        <taxon>Emericellopsis</taxon>
    </lineage>
</organism>
<dbReference type="InterPro" id="IPR009057">
    <property type="entry name" value="Homeodomain-like_sf"/>
</dbReference>
<dbReference type="GeneID" id="70290908"/>
<dbReference type="Pfam" id="PF13921">
    <property type="entry name" value="Myb_DNA-bind_6"/>
    <property type="match status" value="1"/>
</dbReference>
<dbReference type="EMBL" id="MU251297">
    <property type="protein sequence ID" value="KAG9249627.1"/>
    <property type="molecule type" value="Genomic_DNA"/>
</dbReference>
<evidence type="ECO:0000313" key="3">
    <source>
        <dbReference type="EMBL" id="KAG9249627.1"/>
    </source>
</evidence>
<name>A0A9P8CK29_9HYPO</name>
<dbReference type="InterPro" id="IPR001005">
    <property type="entry name" value="SANT/Myb"/>
</dbReference>
<dbReference type="PROSITE" id="PS50090">
    <property type="entry name" value="MYB_LIKE"/>
    <property type="match status" value="1"/>
</dbReference>
<protein>
    <recommendedName>
        <fullName evidence="2">Myb-like domain-containing protein</fullName>
    </recommendedName>
</protein>
<dbReference type="OrthoDB" id="4927382at2759"/>
<gene>
    <name evidence="3" type="ORF">F5Z01DRAFT_472150</name>
</gene>
<keyword evidence="4" id="KW-1185">Reference proteome</keyword>
<feature type="domain" description="Myb-like" evidence="2">
    <location>
        <begin position="91"/>
        <end position="145"/>
    </location>
</feature>
<feature type="region of interest" description="Disordered" evidence="1">
    <location>
        <begin position="1"/>
        <end position="31"/>
    </location>
</feature>
<dbReference type="RefSeq" id="XP_046113551.1">
    <property type="nucleotide sequence ID" value="XM_046260005.1"/>
</dbReference>
<dbReference type="Gene3D" id="1.10.10.60">
    <property type="entry name" value="Homeodomain-like"/>
    <property type="match status" value="1"/>
</dbReference>
<dbReference type="SUPFAM" id="SSF46689">
    <property type="entry name" value="Homeodomain-like"/>
    <property type="match status" value="1"/>
</dbReference>
<dbReference type="AlphaFoldDB" id="A0A9P8CK29"/>
<comment type="caution">
    <text evidence="3">The sequence shown here is derived from an EMBL/GenBank/DDBJ whole genome shotgun (WGS) entry which is preliminary data.</text>
</comment>
<feature type="compositionally biased region" description="Polar residues" evidence="1">
    <location>
        <begin position="1"/>
        <end position="11"/>
    </location>
</feature>
<evidence type="ECO:0000256" key="1">
    <source>
        <dbReference type="SAM" id="MobiDB-lite"/>
    </source>
</evidence>
<proteinExistence type="predicted"/>
<reference evidence="3" key="1">
    <citation type="journal article" date="2021" name="IMA Fungus">
        <title>Genomic characterization of three marine fungi, including Emericellopsis atlantica sp. nov. with signatures of a generalist lifestyle and marine biomass degradation.</title>
        <authorList>
            <person name="Hagestad O.C."/>
            <person name="Hou L."/>
            <person name="Andersen J.H."/>
            <person name="Hansen E.H."/>
            <person name="Altermark B."/>
            <person name="Li C."/>
            <person name="Kuhnert E."/>
            <person name="Cox R.J."/>
            <person name="Crous P.W."/>
            <person name="Spatafora J.W."/>
            <person name="Lail K."/>
            <person name="Amirebrahimi M."/>
            <person name="Lipzen A."/>
            <person name="Pangilinan J."/>
            <person name="Andreopoulos W."/>
            <person name="Hayes R.D."/>
            <person name="Ng V."/>
            <person name="Grigoriev I.V."/>
            <person name="Jackson S.A."/>
            <person name="Sutton T.D.S."/>
            <person name="Dobson A.D.W."/>
            <person name="Rama T."/>
        </authorList>
    </citation>
    <scope>NUCLEOTIDE SEQUENCE</scope>
    <source>
        <strain evidence="3">TS7</strain>
    </source>
</reference>
<evidence type="ECO:0000259" key="2">
    <source>
        <dbReference type="PROSITE" id="PS50090"/>
    </source>
</evidence>
<sequence>MSNGHASTAAFNSPPPSQASIDGKDNEPDSAAFEEWKGTVQLTTINGVTSFEGQFEGELSLNLLQALVQTWSTTQKTIHTPACGRAGGVKRKTGSRGKFTPEEDDLLIDLKTNLSLPWSDIHRRFSNRFPGRSKGALQVRYCTKLKNSK</sequence>
<accession>A0A9P8CK29</accession>